<protein>
    <recommendedName>
        <fullName evidence="1">Heterokaryon incompatibility domain-containing protein</fullName>
    </recommendedName>
</protein>
<sequence>MDYSSTAYSSTEPGFFRLIELSPGQWNDEIHCTLNRYNRLRDGYPPYKALSYVWGRGRRNRPEILVNGYKVKVTANLETALKHLREQEKKATLWIDALCIDQSNIEERSLQVAQMREIYSMASEVIIFLGNGLDYSQQHSKSCGDFRPLKRFDVGTVDASSAAVDIWKTSPPKTPVQAYEIFSFLTTVAQCPSHSALFKFLADFPQTHLTQLSEALRRTLLVSWWDRIWVVQEAVVSERLTVRYGNVEISWELLVKVATALQSWESSYANHPNSIPISDLKVFNLFSRVSNLDRFRHNWRKSQGADLLSLMRYFGHRKASDDRDRVYALLGLCNQTTAIRPDYRLDVKEVFMRQ</sequence>
<dbReference type="InterPro" id="IPR010730">
    <property type="entry name" value="HET"/>
</dbReference>
<dbReference type="AlphaFoldDB" id="A0A2T3ZSL2"/>
<dbReference type="InterPro" id="IPR052895">
    <property type="entry name" value="HetReg/Transcr_Mod"/>
</dbReference>
<dbReference type="Proteomes" id="UP000241690">
    <property type="component" value="Unassembled WGS sequence"/>
</dbReference>
<dbReference type="GeneID" id="36623170"/>
<evidence type="ECO:0000313" key="2">
    <source>
        <dbReference type="EMBL" id="PTB47797.1"/>
    </source>
</evidence>
<name>A0A2T3ZSL2_TRIHA</name>
<organism evidence="2 3">
    <name type="scientific">Trichoderma harzianum CBS 226.95</name>
    <dbReference type="NCBI Taxonomy" id="983964"/>
    <lineage>
        <taxon>Eukaryota</taxon>
        <taxon>Fungi</taxon>
        <taxon>Dikarya</taxon>
        <taxon>Ascomycota</taxon>
        <taxon>Pezizomycotina</taxon>
        <taxon>Sordariomycetes</taxon>
        <taxon>Hypocreomycetidae</taxon>
        <taxon>Hypocreales</taxon>
        <taxon>Hypocreaceae</taxon>
        <taxon>Trichoderma</taxon>
    </lineage>
</organism>
<dbReference type="RefSeq" id="XP_024767474.1">
    <property type="nucleotide sequence ID" value="XM_024914605.1"/>
</dbReference>
<feature type="domain" description="Heterokaryon incompatibility" evidence="1">
    <location>
        <begin position="47"/>
        <end position="233"/>
    </location>
</feature>
<dbReference type="PANTHER" id="PTHR24148:SF82">
    <property type="entry name" value="HETEROKARYON INCOMPATIBILITY DOMAIN-CONTAINING PROTEIN"/>
    <property type="match status" value="1"/>
</dbReference>
<gene>
    <name evidence="2" type="ORF">M431DRAFT_366744</name>
</gene>
<dbReference type="EMBL" id="KZ679707">
    <property type="protein sequence ID" value="PTB47797.1"/>
    <property type="molecule type" value="Genomic_DNA"/>
</dbReference>
<proteinExistence type="predicted"/>
<keyword evidence="3" id="KW-1185">Reference proteome</keyword>
<dbReference type="STRING" id="983964.A0A2T3ZSL2"/>
<dbReference type="PANTHER" id="PTHR24148">
    <property type="entry name" value="ANKYRIN REPEAT DOMAIN-CONTAINING PROTEIN 39 HOMOLOG-RELATED"/>
    <property type="match status" value="1"/>
</dbReference>
<reference evidence="2 3" key="1">
    <citation type="submission" date="2016-07" db="EMBL/GenBank/DDBJ databases">
        <title>Multiple horizontal gene transfer events from other fungi enriched the ability of initially mycotrophic Trichoderma (Ascomycota) to feed on dead plant biomass.</title>
        <authorList>
            <consortium name="DOE Joint Genome Institute"/>
            <person name="Aerts A."/>
            <person name="Atanasova L."/>
            <person name="Chenthamara K."/>
            <person name="Zhang J."/>
            <person name="Grujic M."/>
            <person name="Henrissat B."/>
            <person name="Kuo A."/>
            <person name="Salamov A."/>
            <person name="Lipzen A."/>
            <person name="Labutti K."/>
            <person name="Barry K."/>
            <person name="Miao Y."/>
            <person name="Rahimi M.J."/>
            <person name="Shen Q."/>
            <person name="Grigoriev I.V."/>
            <person name="Kubicek C.P."/>
            <person name="Druzhinina I.S."/>
        </authorList>
    </citation>
    <scope>NUCLEOTIDE SEQUENCE [LARGE SCALE GENOMIC DNA]</scope>
    <source>
        <strain evidence="2 3">CBS 226.95</strain>
    </source>
</reference>
<evidence type="ECO:0000259" key="1">
    <source>
        <dbReference type="Pfam" id="PF06985"/>
    </source>
</evidence>
<evidence type="ECO:0000313" key="3">
    <source>
        <dbReference type="Proteomes" id="UP000241690"/>
    </source>
</evidence>
<dbReference type="Pfam" id="PF06985">
    <property type="entry name" value="HET"/>
    <property type="match status" value="1"/>
</dbReference>
<accession>A0A2T3ZSL2</accession>